<dbReference type="InterPro" id="IPR002586">
    <property type="entry name" value="CobQ/CobB/MinD/ParA_Nub-bd_dom"/>
</dbReference>
<evidence type="ECO:0000259" key="5">
    <source>
        <dbReference type="Pfam" id="PF01656"/>
    </source>
</evidence>
<dbReference type="EMBL" id="QRDZ01000001">
    <property type="protein sequence ID" value="RED89313.1"/>
    <property type="molecule type" value="Genomic_DNA"/>
</dbReference>
<dbReference type="InterPro" id="IPR033949">
    <property type="entry name" value="CobQ_GATase1"/>
</dbReference>
<keyword evidence="3 4" id="KW-0315">Glutamine amidotransferase</keyword>
<evidence type="ECO:0000259" key="6">
    <source>
        <dbReference type="Pfam" id="PF07685"/>
    </source>
</evidence>
<comment type="function">
    <text evidence="4">Catalyzes amidations at positions B, D, E, and G on adenosylcobyrinic A,C-diamide. NH(2) groups are provided by glutamine, and one molecule of ATP is hydrogenolyzed for each amidation.</text>
</comment>
<dbReference type="InterPro" id="IPR004459">
    <property type="entry name" value="CobQ_synth"/>
</dbReference>
<evidence type="ECO:0000256" key="4">
    <source>
        <dbReference type="HAMAP-Rule" id="MF_00028"/>
    </source>
</evidence>
<keyword evidence="2 4" id="KW-0169">Cobalamin biosynthesis</keyword>
<organism evidence="7 8">
    <name type="scientific">Cohnella phaseoli</name>
    <dbReference type="NCBI Taxonomy" id="456490"/>
    <lineage>
        <taxon>Bacteria</taxon>
        <taxon>Bacillati</taxon>
        <taxon>Bacillota</taxon>
        <taxon>Bacilli</taxon>
        <taxon>Bacillales</taxon>
        <taxon>Paenibacillaceae</taxon>
        <taxon>Cohnella</taxon>
    </lineage>
</organism>
<reference evidence="7 8" key="1">
    <citation type="submission" date="2018-07" db="EMBL/GenBank/DDBJ databases">
        <title>Genomic Encyclopedia of Type Strains, Phase III (KMG-III): the genomes of soil and plant-associated and newly described type strains.</title>
        <authorList>
            <person name="Whitman W."/>
        </authorList>
    </citation>
    <scope>NUCLEOTIDE SEQUENCE [LARGE SCALE GENOMIC DNA]</scope>
    <source>
        <strain evidence="7 8">CECT 7287</strain>
    </source>
</reference>
<feature type="active site" description="Nucleophile" evidence="4">
    <location>
        <position position="357"/>
    </location>
</feature>
<keyword evidence="8" id="KW-1185">Reference proteome</keyword>
<dbReference type="GO" id="GO:0009236">
    <property type="term" value="P:cobalamin biosynthetic process"/>
    <property type="evidence" value="ECO:0007669"/>
    <property type="project" value="UniProtKB-UniRule"/>
</dbReference>
<gene>
    <name evidence="4" type="primary">cobQ</name>
    <name evidence="7" type="ORF">DFP98_101289</name>
</gene>
<feature type="domain" description="CobQ/CobB/MinD/ParA nucleotide binding" evidence="5">
    <location>
        <begin position="27"/>
        <end position="258"/>
    </location>
</feature>
<dbReference type="HAMAP" id="MF_00028">
    <property type="entry name" value="CobQ"/>
    <property type="match status" value="1"/>
</dbReference>
<proteinExistence type="inferred from homology"/>
<evidence type="ECO:0000256" key="2">
    <source>
        <dbReference type="ARBA" id="ARBA00022573"/>
    </source>
</evidence>
<dbReference type="Gene3D" id="3.40.50.300">
    <property type="entry name" value="P-loop containing nucleotide triphosphate hydrolases"/>
    <property type="match status" value="1"/>
</dbReference>
<evidence type="ECO:0000313" key="8">
    <source>
        <dbReference type="Proteomes" id="UP000256977"/>
    </source>
</evidence>
<protein>
    <recommendedName>
        <fullName evidence="4">Cobyric acid synthase</fullName>
    </recommendedName>
</protein>
<comment type="pathway">
    <text evidence="1 4">Cofactor biosynthesis; adenosylcobalamin biosynthesis.</text>
</comment>
<dbReference type="Pfam" id="PF07685">
    <property type="entry name" value="GATase_3"/>
    <property type="match status" value="1"/>
</dbReference>
<dbReference type="AlphaFoldDB" id="A0A3D9KRH4"/>
<dbReference type="Gene3D" id="3.40.50.880">
    <property type="match status" value="1"/>
</dbReference>
<dbReference type="Pfam" id="PF01656">
    <property type="entry name" value="CbiA"/>
    <property type="match status" value="1"/>
</dbReference>
<evidence type="ECO:0000256" key="3">
    <source>
        <dbReference type="ARBA" id="ARBA00022962"/>
    </source>
</evidence>
<feature type="domain" description="CobB/CobQ-like glutamine amidotransferase" evidence="6">
    <location>
        <begin position="278"/>
        <end position="483"/>
    </location>
</feature>
<evidence type="ECO:0000313" key="7">
    <source>
        <dbReference type="EMBL" id="RED89313.1"/>
    </source>
</evidence>
<dbReference type="NCBIfam" id="TIGR00313">
    <property type="entry name" value="cobQ"/>
    <property type="match status" value="1"/>
</dbReference>
<dbReference type="UniPathway" id="UPA00148"/>
<dbReference type="InterPro" id="IPR011698">
    <property type="entry name" value="GATase_3"/>
</dbReference>
<dbReference type="InterPro" id="IPR047045">
    <property type="entry name" value="CobQ_N"/>
</dbReference>
<dbReference type="NCBIfam" id="NF001989">
    <property type="entry name" value="PRK00784.1"/>
    <property type="match status" value="1"/>
</dbReference>
<dbReference type="RefSeq" id="WP_116058765.1">
    <property type="nucleotide sequence ID" value="NZ_QRDZ01000001.1"/>
</dbReference>
<dbReference type="CDD" id="cd05389">
    <property type="entry name" value="CobQ_N"/>
    <property type="match status" value="1"/>
</dbReference>
<dbReference type="SUPFAM" id="SSF52540">
    <property type="entry name" value="P-loop containing nucleoside triphosphate hydrolases"/>
    <property type="match status" value="1"/>
</dbReference>
<dbReference type="InterPro" id="IPR029062">
    <property type="entry name" value="Class_I_gatase-like"/>
</dbReference>
<evidence type="ECO:0000256" key="1">
    <source>
        <dbReference type="ARBA" id="ARBA00004953"/>
    </source>
</evidence>
<feature type="active site" evidence="4">
    <location>
        <position position="475"/>
    </location>
</feature>
<accession>A0A3D9KRH4</accession>
<dbReference type="SUPFAM" id="SSF52317">
    <property type="entry name" value="Class I glutamine amidotransferase-like"/>
    <property type="match status" value="1"/>
</dbReference>
<comment type="caution">
    <text evidence="7">The sequence shown here is derived from an EMBL/GenBank/DDBJ whole genome shotgun (WGS) entry which is preliminary data.</text>
</comment>
<dbReference type="GO" id="GO:0003824">
    <property type="term" value="F:catalytic activity"/>
    <property type="evidence" value="ECO:0007669"/>
    <property type="project" value="InterPro"/>
</dbReference>
<dbReference type="PROSITE" id="PS51274">
    <property type="entry name" value="GATASE_COBBQ"/>
    <property type="match status" value="1"/>
</dbReference>
<dbReference type="Proteomes" id="UP000256977">
    <property type="component" value="Unassembled WGS sequence"/>
</dbReference>
<dbReference type="PANTHER" id="PTHR21343">
    <property type="entry name" value="DETHIOBIOTIN SYNTHETASE"/>
    <property type="match status" value="1"/>
</dbReference>
<dbReference type="PANTHER" id="PTHR21343:SF1">
    <property type="entry name" value="COBYRIC ACID SYNTHASE"/>
    <property type="match status" value="1"/>
</dbReference>
<name>A0A3D9KRH4_9BACL</name>
<dbReference type="CDD" id="cd01750">
    <property type="entry name" value="GATase1_CobQ"/>
    <property type="match status" value="1"/>
</dbReference>
<dbReference type="GO" id="GO:0015420">
    <property type="term" value="F:ABC-type vitamin B12 transporter activity"/>
    <property type="evidence" value="ECO:0007669"/>
    <property type="project" value="UniProtKB-UniRule"/>
</dbReference>
<dbReference type="OrthoDB" id="9808302at2"/>
<dbReference type="InterPro" id="IPR027417">
    <property type="entry name" value="P-loop_NTPase"/>
</dbReference>
<sequence length="546" mass="59966">MTSGKQKRAGGGVENGGRDKKAVSRVLMVQGTASDVGKSVLAAALCRIFAQDGWKVAPFKSQNMSLNSYVTPDGKEIGRAQGMQADACGIAATTDMNPILLKPSSDRTSQVVVHGKPYRTMDAFSYRSEYLTEAGEIARAALARLRERYEIVVMEGAGSPAEINLKDRDIVNMRMAAWADAPVLLAADIDRGGVFAAIVGTLELLEPEERNRVKGFVINKFRGDVELLRPGLDWLEQRTGKPVVGVIPYIPELRLEAEDSLSFRAPATDARRNGEQLDIVAIRMPRWSNFTDVDPLLAEADVSVRFVTGKEQFGSPDAVIVPGSKNTAEDLLFLRETGLDRLIVEHVERGGWLTGICGGYQMLGERLNDPDRIESAHMSLPGLAVFPLETTFGQDKVTERVSGRAQGWGEGTAGSGAERQATFEIEGYEIHMGRTVFTGPVAHPFSLVSAATGEGASYLEGARSPNGRAWGTYVHGILHNDEFRRDWLNVIRRSKGWSPVAGELIYSRLREEEFDRLADHVRRHLDVRKLYEIMNESMNESMGGSQ</sequence>
<comment type="similarity">
    <text evidence="4">Belongs to the CobB/CobQ family. CobQ subfamily.</text>
</comment>